<sequence length="102" mass="11966">MITNDKKPESLYVYSIQLSTIKLVLQKCLDLGYFDAKTKEDAFYDKAIIKFCLSNNLAADEFVLGGHDFKYRNHKRDKRGKMVSVEVYLPKLEKNKHKQKDF</sequence>
<evidence type="ECO:0000313" key="1">
    <source>
        <dbReference type="EMBL" id="KGF52396.1"/>
    </source>
</evidence>
<protein>
    <submittedName>
        <fullName evidence="1">Uncharacterized protein</fullName>
    </submittedName>
</protein>
<accession>A0A096B0A6</accession>
<reference evidence="1 2" key="1">
    <citation type="submission" date="2014-07" db="EMBL/GenBank/DDBJ databases">
        <authorList>
            <person name="McCorrison J."/>
            <person name="Sanka R."/>
            <person name="Torralba M."/>
            <person name="Gillis M."/>
            <person name="Haft D.H."/>
            <person name="Methe B."/>
            <person name="Sutton G."/>
            <person name="Nelson K.E."/>
        </authorList>
    </citation>
    <scope>NUCLEOTIDE SEQUENCE [LARGE SCALE GENOMIC DNA]</scope>
    <source>
        <strain evidence="1 2">DNF00058</strain>
    </source>
</reference>
<comment type="caution">
    <text evidence="1">The sequence shown here is derived from an EMBL/GenBank/DDBJ whole genome shotgun (WGS) entry which is preliminary data.</text>
</comment>
<keyword evidence="2" id="KW-1185">Reference proteome</keyword>
<gene>
    <name evidence="1" type="ORF">HMPREF9302_03710</name>
</gene>
<dbReference type="RefSeq" id="WP_036854773.1">
    <property type="nucleotide sequence ID" value="NZ_JRNU01000012.1"/>
</dbReference>
<proteinExistence type="predicted"/>
<name>A0A096B0A6_9BACT</name>
<organism evidence="1 2">
    <name type="scientific">Prevotella amnii DNF00058</name>
    <dbReference type="NCBI Taxonomy" id="1401066"/>
    <lineage>
        <taxon>Bacteria</taxon>
        <taxon>Pseudomonadati</taxon>
        <taxon>Bacteroidota</taxon>
        <taxon>Bacteroidia</taxon>
        <taxon>Bacteroidales</taxon>
        <taxon>Prevotellaceae</taxon>
        <taxon>Prevotella</taxon>
    </lineage>
</organism>
<dbReference type="EMBL" id="JRNU01000012">
    <property type="protein sequence ID" value="KGF52396.1"/>
    <property type="molecule type" value="Genomic_DNA"/>
</dbReference>
<dbReference type="Proteomes" id="UP000029614">
    <property type="component" value="Unassembled WGS sequence"/>
</dbReference>
<evidence type="ECO:0000313" key="2">
    <source>
        <dbReference type="Proteomes" id="UP000029614"/>
    </source>
</evidence>
<dbReference type="AlphaFoldDB" id="A0A096B0A6"/>